<comment type="caution">
    <text evidence="2">The sequence shown here is derived from an EMBL/GenBank/DDBJ whole genome shotgun (WGS) entry which is preliminary data.</text>
</comment>
<gene>
    <name evidence="2" type="ORF">RJ639_021845</name>
</gene>
<protein>
    <recommendedName>
        <fullName evidence="1">Reverse transcriptase Ty1/copia-type domain-containing protein</fullName>
    </recommendedName>
</protein>
<dbReference type="AlphaFoldDB" id="A0AA88V8Z6"/>
<proteinExistence type="predicted"/>
<accession>A0AA88V8Z6</accession>
<dbReference type="Pfam" id="PF07727">
    <property type="entry name" value="RVT_2"/>
    <property type="match status" value="1"/>
</dbReference>
<organism evidence="2 3">
    <name type="scientific">Escallonia herrerae</name>
    <dbReference type="NCBI Taxonomy" id="1293975"/>
    <lineage>
        <taxon>Eukaryota</taxon>
        <taxon>Viridiplantae</taxon>
        <taxon>Streptophyta</taxon>
        <taxon>Embryophyta</taxon>
        <taxon>Tracheophyta</taxon>
        <taxon>Spermatophyta</taxon>
        <taxon>Magnoliopsida</taxon>
        <taxon>eudicotyledons</taxon>
        <taxon>Gunneridae</taxon>
        <taxon>Pentapetalae</taxon>
        <taxon>asterids</taxon>
        <taxon>campanulids</taxon>
        <taxon>Escalloniales</taxon>
        <taxon>Escalloniaceae</taxon>
        <taxon>Escallonia</taxon>
    </lineage>
</organism>
<evidence type="ECO:0000313" key="2">
    <source>
        <dbReference type="EMBL" id="KAK3002403.1"/>
    </source>
</evidence>
<feature type="domain" description="Reverse transcriptase Ty1/copia-type" evidence="1">
    <location>
        <begin position="1"/>
        <end position="50"/>
    </location>
</feature>
<evidence type="ECO:0000259" key="1">
    <source>
        <dbReference type="Pfam" id="PF07727"/>
    </source>
</evidence>
<dbReference type="PANTHER" id="PTHR11439:SF517">
    <property type="entry name" value="CYSTEINE-RICH RLK (RECEPTOR-LIKE PROTEIN KINASE) 8"/>
    <property type="match status" value="1"/>
</dbReference>
<dbReference type="InterPro" id="IPR013103">
    <property type="entry name" value="RVT_2"/>
</dbReference>
<evidence type="ECO:0000313" key="3">
    <source>
        <dbReference type="Proteomes" id="UP001188597"/>
    </source>
</evidence>
<reference evidence="2" key="1">
    <citation type="submission" date="2022-12" db="EMBL/GenBank/DDBJ databases">
        <title>Draft genome assemblies for two species of Escallonia (Escalloniales).</title>
        <authorList>
            <person name="Chanderbali A."/>
            <person name="Dervinis C."/>
            <person name="Anghel I."/>
            <person name="Soltis D."/>
            <person name="Soltis P."/>
            <person name="Zapata F."/>
        </authorList>
    </citation>
    <scope>NUCLEOTIDE SEQUENCE</scope>
    <source>
        <strain evidence="2">UCBG64.0493</strain>
        <tissue evidence="2">Leaf</tissue>
    </source>
</reference>
<dbReference type="EMBL" id="JAVXUP010002602">
    <property type="protein sequence ID" value="KAK3002403.1"/>
    <property type="molecule type" value="Genomic_DNA"/>
</dbReference>
<keyword evidence="3" id="KW-1185">Reference proteome</keyword>
<sequence length="191" mass="21205">MTDMGLMSYYLGLEVKQMKDGIFMSQEGYAKEVLKKFKMLDSKPVKTPMVCGVKLRKFDDGKKVDSTFFKSLVGSLRYLTCTRPGILFSVGLVSRFMEAPSSIHMKVAKRILRYLKGNSDIPSITPMDTVEPSAPTPPEGTPKGVDMPYIPAFPKELLPSGSSIRNSFPSNPKPLLVIVALLFKSEIMSKE</sequence>
<dbReference type="Proteomes" id="UP001188597">
    <property type="component" value="Unassembled WGS sequence"/>
</dbReference>
<name>A0AA88V8Z6_9ASTE</name>
<dbReference type="PANTHER" id="PTHR11439">
    <property type="entry name" value="GAG-POL-RELATED RETROTRANSPOSON"/>
    <property type="match status" value="1"/>
</dbReference>